<dbReference type="InterPro" id="IPR044060">
    <property type="entry name" value="Bacterial_rp_domain"/>
</dbReference>
<dbReference type="Gene3D" id="2.130.10.130">
    <property type="entry name" value="Integrin alpha, N-terminal"/>
    <property type="match status" value="2"/>
</dbReference>
<evidence type="ECO:0000259" key="3">
    <source>
        <dbReference type="Pfam" id="PF07603"/>
    </source>
</evidence>
<dbReference type="SUPFAM" id="SSF69318">
    <property type="entry name" value="Integrin alpha N-terminal domain"/>
    <property type="match status" value="2"/>
</dbReference>
<evidence type="ECO:0000259" key="4">
    <source>
        <dbReference type="Pfam" id="PF18998"/>
    </source>
</evidence>
<proteinExistence type="predicted"/>
<feature type="compositionally biased region" description="Low complexity" evidence="2">
    <location>
        <begin position="568"/>
        <end position="580"/>
    </location>
</feature>
<dbReference type="InterPro" id="IPR013517">
    <property type="entry name" value="FG-GAP"/>
</dbReference>
<evidence type="ECO:0000313" key="5">
    <source>
        <dbReference type="EMBL" id="KJU85746.1"/>
    </source>
</evidence>
<dbReference type="InterPro" id="IPR028994">
    <property type="entry name" value="Integrin_alpha_N"/>
</dbReference>
<feature type="domain" description="Lcl C-terminal" evidence="3">
    <location>
        <begin position="206"/>
        <end position="334"/>
    </location>
</feature>
<comment type="caution">
    <text evidence="5">The sequence shown here is derived from an EMBL/GenBank/DDBJ whole genome shotgun (WGS) entry which is preliminary data.</text>
</comment>
<keyword evidence="6" id="KW-1185">Reference proteome</keyword>
<feature type="domain" description="Bacterial repeat" evidence="4">
    <location>
        <begin position="461"/>
        <end position="526"/>
    </location>
</feature>
<feature type="compositionally biased region" description="Pro residues" evidence="2">
    <location>
        <begin position="581"/>
        <end position="601"/>
    </location>
</feature>
<name>A0A0F3GV20_9BACT</name>
<dbReference type="Pfam" id="PF07603">
    <property type="entry name" value="Lcl_C"/>
    <property type="match status" value="2"/>
</dbReference>
<feature type="region of interest" description="Disordered" evidence="2">
    <location>
        <begin position="416"/>
        <end position="441"/>
    </location>
</feature>
<feature type="region of interest" description="Disordered" evidence="2">
    <location>
        <begin position="524"/>
        <end position="601"/>
    </location>
</feature>
<dbReference type="Proteomes" id="UP000033423">
    <property type="component" value="Unassembled WGS sequence"/>
</dbReference>
<dbReference type="Pfam" id="PF13517">
    <property type="entry name" value="FG-GAP_3"/>
    <property type="match status" value="1"/>
</dbReference>
<dbReference type="EMBL" id="LACI01000874">
    <property type="protein sequence ID" value="KJU85746.1"/>
    <property type="molecule type" value="Genomic_DNA"/>
</dbReference>
<dbReference type="PANTHER" id="PTHR46580">
    <property type="entry name" value="SENSOR KINASE-RELATED"/>
    <property type="match status" value="1"/>
</dbReference>
<evidence type="ECO:0000313" key="6">
    <source>
        <dbReference type="Proteomes" id="UP000033423"/>
    </source>
</evidence>
<feature type="domain" description="Bacterial repeat" evidence="4">
    <location>
        <begin position="339"/>
        <end position="414"/>
    </location>
</feature>
<feature type="compositionally biased region" description="Low complexity" evidence="2">
    <location>
        <begin position="540"/>
        <end position="556"/>
    </location>
</feature>
<dbReference type="InterPro" id="IPR011460">
    <property type="entry name" value="Lcl_C"/>
</dbReference>
<feature type="compositionally biased region" description="Pro residues" evidence="2">
    <location>
        <begin position="557"/>
        <end position="567"/>
    </location>
</feature>
<accession>A0A0F3GV20</accession>
<dbReference type="PANTHER" id="PTHR46580:SF2">
    <property type="entry name" value="MAM DOMAIN-CONTAINING PROTEIN"/>
    <property type="match status" value="1"/>
</dbReference>
<feature type="domain" description="Lcl C-terminal" evidence="3">
    <location>
        <begin position="35"/>
        <end position="160"/>
    </location>
</feature>
<organism evidence="5 6">
    <name type="scientific">Candidatus Magnetobacterium bavaricum</name>
    <dbReference type="NCBI Taxonomy" id="29290"/>
    <lineage>
        <taxon>Bacteria</taxon>
        <taxon>Pseudomonadati</taxon>
        <taxon>Nitrospirota</taxon>
        <taxon>Thermodesulfovibrionia</taxon>
        <taxon>Thermodesulfovibrionales</taxon>
        <taxon>Candidatus Magnetobacteriaceae</taxon>
        <taxon>Candidatus Magnetobacterium</taxon>
    </lineage>
</organism>
<dbReference type="PATRIC" id="fig|29290.4.peg.2523"/>
<sequence length="989" mass="105103">MPQTGQTTSYAVGDDGYYQTGVAWPNPRFTVNADQTVTDKLTGLVWTKDAGTPTVGSCTGGPKRWQSSLDYVACLNTANYLGYSDWHLPNLNELESLVNWGQVTATWLNSQGFANVHTDLYWSSTTFAHYTSYAWNIGTYNGIVSAGGKSDYNYYVWPVRFGYTGSFGNSAIRATGQTAIYYDGDDGALQKGVAWPNPRFTSNSGQTVTDNLTGLIWAKDAGMPTFESCTGGTMTWQAALNYVACLNTASYLGYSDWRLPNSKEIRSIADYGRYDPSLPSGHPFTNVQLAILPLYYWSSTTYVVGTSYAWLSSMTHGDVASIFTPYNGSVWPVRSGQFNLSISKTGSGTVTSIPVGISCGSTCSYPYQYGTVVQITALADSGFIFYGWTGCDSISDGKCSVTVSANKTVSVIFTTPTPSPTPTSTPTPSPTVTPTPSVSPTPTPIPFNLSITKAGTGSGTVTASTGTINWSGNSGTATYASGMSVILTAIAETNSTFGAWAGCDSISSGKCSVTMSADKNITATFQTPIPTPTPSPTVTPTPTSSVTPSPTATPTATPTPTPSPTITPSPSTTPTSSPTATPIPTPTVTPTPTPSVTPMPTPTSIVTLTVVIKGTGSGTVTSAPGTLNWSAGSKTGTASYAIGTDVAITTKPGLGFKAIWTDCDNNIGNTQCLVKMTSDKTVSVEFASNKGNDFDGDGNSDALWYNATTGDVAIWLMSKTNISVGDYVAKGIPPDWEIKGVGDFDGDGKSDMLWQHKGNGDVYIYLMDGTKISTQDFALKGLPKEWEFKVLGDFDGDGKTDILWQNRNTGDVVVWLMNGKDIKSGAFVSKGVPAEWAVKAVADFNGDGKSDIVWQSTSTGNVYVWLMDGKSISKGNYASNGVPGAWKLKMVADFDGDGKADMLWQNSNFGDVYVWLMDGFNITGGGYIIRGLPNNWQLLTAADYNGDGKADLMWQDTNNGGIYTWFMDGLKISDRGYVVNGMSSDWHAK</sequence>
<dbReference type="AlphaFoldDB" id="A0A0F3GV20"/>
<evidence type="ECO:0000256" key="2">
    <source>
        <dbReference type="SAM" id="MobiDB-lite"/>
    </source>
</evidence>
<feature type="compositionally biased region" description="Pro residues" evidence="2">
    <location>
        <begin position="529"/>
        <end position="539"/>
    </location>
</feature>
<feature type="compositionally biased region" description="Pro residues" evidence="2">
    <location>
        <begin position="417"/>
        <end position="441"/>
    </location>
</feature>
<protein>
    <submittedName>
        <fullName evidence="5">Protein containing DUF1566</fullName>
    </submittedName>
</protein>
<evidence type="ECO:0000256" key="1">
    <source>
        <dbReference type="ARBA" id="ARBA00022729"/>
    </source>
</evidence>
<gene>
    <name evidence="5" type="ORF">MBAV_002064</name>
</gene>
<dbReference type="Pfam" id="PF18998">
    <property type="entry name" value="Flg_new_2"/>
    <property type="match status" value="2"/>
</dbReference>
<keyword evidence="1" id="KW-0732">Signal</keyword>
<reference evidence="5 6" key="1">
    <citation type="submission" date="2015-02" db="EMBL/GenBank/DDBJ databases">
        <title>Single-cell genomics of uncultivated deep-branching MTB reveals a conserved set of magnetosome genes.</title>
        <authorList>
            <person name="Kolinko S."/>
            <person name="Richter M."/>
            <person name="Glockner F.O."/>
            <person name="Brachmann A."/>
            <person name="Schuler D."/>
        </authorList>
    </citation>
    <scope>NUCLEOTIDE SEQUENCE [LARGE SCALE GENOMIC DNA]</scope>
    <source>
        <strain evidence="5">TM-1</strain>
    </source>
</reference>